<protein>
    <submittedName>
        <fullName evidence="1">Uncharacterized protein</fullName>
    </submittedName>
</protein>
<evidence type="ECO:0000313" key="2">
    <source>
        <dbReference type="Proteomes" id="UP001174209"/>
    </source>
</evidence>
<organism evidence="1 2">
    <name type="scientific">Arthrobacter burdickii</name>
    <dbReference type="NCBI Taxonomy" id="3035920"/>
    <lineage>
        <taxon>Bacteria</taxon>
        <taxon>Bacillati</taxon>
        <taxon>Actinomycetota</taxon>
        <taxon>Actinomycetes</taxon>
        <taxon>Micrococcales</taxon>
        <taxon>Micrococcaceae</taxon>
        <taxon>Arthrobacter</taxon>
    </lineage>
</organism>
<comment type="caution">
    <text evidence="1">The sequence shown here is derived from an EMBL/GenBank/DDBJ whole genome shotgun (WGS) entry which is preliminary data.</text>
</comment>
<keyword evidence="2" id="KW-1185">Reference proteome</keyword>
<name>A0ABT8JXX1_9MICC</name>
<evidence type="ECO:0000313" key="1">
    <source>
        <dbReference type="EMBL" id="MDN4609934.1"/>
    </source>
</evidence>
<gene>
    <name evidence="1" type="ORF">P5G52_03555</name>
</gene>
<dbReference type="Proteomes" id="UP001174209">
    <property type="component" value="Unassembled WGS sequence"/>
</dbReference>
<sequence>MAAARPPHINQVMIAAADLENAEFERDRLAMVCGAAIRLALADGHTIAQIAQAATMTENDVRRLAEALPDALAQPADLVVLPGLAGGHDAALIGLYPSMLDIVPFEADAAAREELVRDAPREPDAAL</sequence>
<proteinExistence type="predicted"/>
<dbReference type="RefSeq" id="WP_301224732.1">
    <property type="nucleotide sequence ID" value="NZ_JAROCG010000001.1"/>
</dbReference>
<dbReference type="EMBL" id="JAROCG010000001">
    <property type="protein sequence ID" value="MDN4609934.1"/>
    <property type="molecule type" value="Genomic_DNA"/>
</dbReference>
<reference evidence="1" key="1">
    <citation type="submission" date="2023-06" db="EMBL/GenBank/DDBJ databases">
        <title>MT1 and MT2 Draft Genomes of Novel Species.</title>
        <authorList>
            <person name="Venkateswaran K."/>
        </authorList>
    </citation>
    <scope>NUCLEOTIDE SEQUENCE</scope>
    <source>
        <strain evidence="1">IIF3SC-B10</strain>
    </source>
</reference>
<accession>A0ABT8JXX1</accession>